<accession>A0A1X9T2K0</accession>
<dbReference type="GeneID" id="93113756"/>
<evidence type="ECO:0000313" key="2">
    <source>
        <dbReference type="EMBL" id="WWC41364.1"/>
    </source>
</evidence>
<dbReference type="InterPro" id="IPR012823">
    <property type="entry name" value="Flagell_FliJ"/>
</dbReference>
<dbReference type="AlphaFoldDB" id="A0A1X9T2K0"/>
<keyword evidence="1" id="KW-0966">Cell projection</keyword>
<dbReference type="Pfam" id="PF02050">
    <property type="entry name" value="FliJ"/>
    <property type="match status" value="1"/>
</dbReference>
<dbReference type="RefSeq" id="WP_086255569.1">
    <property type="nucleotide sequence ID" value="NZ_CP018791.1"/>
</dbReference>
<reference evidence="3 4" key="1">
    <citation type="journal article" date="2017" name="Genome Biol. Evol.">
        <title>Comparative Genomic Analysis Identifies a Campylobacter Clade Deficient in Selenium Metabolism.</title>
        <authorList>
            <person name="Miller W.G."/>
            <person name="Yee E."/>
            <person name="Lopes B.S."/>
            <person name="Chapman M.H."/>
            <person name="Huynh S."/>
            <person name="Bono J.L."/>
            <person name="Parker C.T."/>
            <person name="Strachan N.J.C."/>
            <person name="Forbes K.J."/>
        </authorList>
    </citation>
    <scope>NUCLEOTIDE SEQUENCE [LARGE SCALE GENOMIC DNA]</scope>
    <source>
        <strain evidence="1 3">RM8964</strain>
        <strain evidence="2 4">RM9261</strain>
    </source>
</reference>
<evidence type="ECO:0000313" key="3">
    <source>
        <dbReference type="Proteomes" id="UP000194265"/>
    </source>
</evidence>
<evidence type="ECO:0000313" key="4">
    <source>
        <dbReference type="Proteomes" id="UP001318120"/>
    </source>
</evidence>
<dbReference type="GO" id="GO:0071973">
    <property type="term" value="P:bacterial-type flagellum-dependent cell motility"/>
    <property type="evidence" value="ECO:0007669"/>
    <property type="project" value="InterPro"/>
</dbReference>
<proteinExistence type="predicted"/>
<dbReference type="Proteomes" id="UP001318120">
    <property type="component" value="Chromosome"/>
</dbReference>
<dbReference type="STRING" id="1660074.CVIC8964_1376"/>
<sequence>MSNQFSQIVKVKEEELNRIEMSLAKSKAMFRELTRSMDAINAEINMSQFPKSGSSSKIQSTIEHQKLLRSQKDKIKEKILLTQKEIVHFEFQYKKAYIELEKVRYMEKEEIQKELKNIKKKEAKNLDELGTMRHSFFNKDK</sequence>
<dbReference type="GO" id="GO:0009288">
    <property type="term" value="C:bacterial-type flagellum"/>
    <property type="evidence" value="ECO:0007669"/>
    <property type="project" value="InterPro"/>
</dbReference>
<dbReference type="EMBL" id="CP018791">
    <property type="protein sequence ID" value="ARR02762.1"/>
    <property type="molecule type" value="Genomic_DNA"/>
</dbReference>
<dbReference type="KEGG" id="camz:CVIC12175_1215"/>
<keyword evidence="1" id="KW-0969">Cilium</keyword>
<evidence type="ECO:0000313" key="1">
    <source>
        <dbReference type="EMBL" id="ARR02762.1"/>
    </source>
</evidence>
<dbReference type="Proteomes" id="UP000194265">
    <property type="component" value="Chromosome"/>
</dbReference>
<dbReference type="EMBL" id="CP144916">
    <property type="protein sequence ID" value="WWC41364.1"/>
    <property type="molecule type" value="Genomic_DNA"/>
</dbReference>
<protein>
    <submittedName>
        <fullName evidence="2">Flagellar export protein FliJ</fullName>
    </submittedName>
    <submittedName>
        <fullName evidence="1">Flagellar protein FliJ</fullName>
    </submittedName>
</protein>
<reference evidence="2" key="2">
    <citation type="submission" date="2024-02" db="EMBL/GenBank/DDBJ databases">
        <authorList>
            <person name="Miller W.G."/>
            <person name="Yee E."/>
            <person name="Lopes B.S."/>
            <person name="Chapman M.H."/>
            <person name="Huynh S."/>
            <person name="Bono J.L."/>
            <person name="Parker C.T."/>
            <person name="Strachan N.J.C."/>
            <person name="Forbes K.J."/>
        </authorList>
    </citation>
    <scope>NUCLEOTIDE SEQUENCE</scope>
    <source>
        <strain evidence="2">RM9261</strain>
    </source>
</reference>
<organism evidence="1 3">
    <name type="scientific">Campylobacter vicugnae</name>
    <dbReference type="NCBI Taxonomy" id="1660076"/>
    <lineage>
        <taxon>Bacteria</taxon>
        <taxon>Pseudomonadati</taxon>
        <taxon>Campylobacterota</taxon>
        <taxon>Epsilonproteobacteria</taxon>
        <taxon>Campylobacterales</taxon>
        <taxon>Campylobacteraceae</taxon>
        <taxon>Campylobacter</taxon>
    </lineage>
</organism>
<keyword evidence="4" id="KW-1185">Reference proteome</keyword>
<dbReference type="OrthoDB" id="5363348at2"/>
<name>A0A1X9T2K0_9BACT</name>
<gene>
    <name evidence="1" type="ORF">CVIC8964_1376</name>
    <name evidence="2" type="ORF">CVIC9261_06565</name>
</gene>
<keyword evidence="1" id="KW-0282">Flagellum</keyword>